<dbReference type="EMBL" id="AABQDW010000001">
    <property type="protein sequence ID" value="EAI5407287.1"/>
    <property type="molecule type" value="Genomic_DNA"/>
</dbReference>
<proteinExistence type="predicted"/>
<sequence>MNLFKKSLIVAYISILSYSIMSANSNVDPVHGPNRSDDPYNPVPVFYNTPFNSDLVSIMAQNGVVITVWATAPLNWVWGYSARDSVPFGYLRIWRLKLYPKNYVQIVNESTKTCLSAYLSGVVHTTCDVKSAPQFWEMIPFDNGAVQFKNFSDGRCLQTDFERGFKFYNINLTPCVEKNRTNIDQQWMITAPTIKTRSVKEPLNF</sequence>
<dbReference type="GeneID" id="61064785"/>
<evidence type="ECO:0000256" key="10">
    <source>
        <dbReference type="ARBA" id="ARBA00023288"/>
    </source>
</evidence>
<evidence type="ECO:0000313" key="13">
    <source>
        <dbReference type="EMBL" id="EAI8859215.1"/>
    </source>
</evidence>
<dbReference type="Proteomes" id="UP000557842">
    <property type="component" value="Unassembled WGS sequence"/>
</dbReference>
<evidence type="ECO:0000256" key="5">
    <source>
        <dbReference type="ARBA" id="ARBA00022734"/>
    </source>
</evidence>
<keyword evidence="5" id="KW-0430">Lectin</keyword>
<evidence type="ECO:0000313" key="17">
    <source>
        <dbReference type="Proteomes" id="UP000557842"/>
    </source>
</evidence>
<dbReference type="EMBL" id="AACCXK010000006">
    <property type="protein sequence ID" value="EAK0452937.1"/>
    <property type="molecule type" value="Genomic_DNA"/>
</dbReference>
<keyword evidence="4 11" id="KW-0732">Signal</keyword>
<evidence type="ECO:0000256" key="1">
    <source>
        <dbReference type="ARBA" id="ARBA00004459"/>
    </source>
</evidence>
<keyword evidence="8" id="KW-0564">Palmitate</keyword>
<dbReference type="GO" id="GO:0030246">
    <property type="term" value="F:carbohydrate binding"/>
    <property type="evidence" value="ECO:0007669"/>
    <property type="project" value="UniProtKB-KW"/>
</dbReference>
<evidence type="ECO:0000313" key="15">
    <source>
        <dbReference type="EMBL" id="EAK0468074.1"/>
    </source>
</evidence>
<protein>
    <recommendedName>
        <fullName evidence="2">Cytolethal distending toxin subunit A</fullName>
    </recommendedName>
</protein>
<comment type="caution">
    <text evidence="14">The sequence shown here is derived from an EMBL/GenBank/DDBJ whole genome shotgun (WGS) entry which is preliminary data.</text>
</comment>
<evidence type="ECO:0000256" key="8">
    <source>
        <dbReference type="ARBA" id="ARBA00023139"/>
    </source>
</evidence>
<dbReference type="SUPFAM" id="SSF50370">
    <property type="entry name" value="Ricin B-like lectins"/>
    <property type="match status" value="1"/>
</dbReference>
<dbReference type="SMR" id="A0A5L8JL03"/>
<evidence type="ECO:0000256" key="3">
    <source>
        <dbReference type="ARBA" id="ARBA00022656"/>
    </source>
</evidence>
<evidence type="ECO:0000313" key="12">
    <source>
        <dbReference type="EMBL" id="EAI5407287.1"/>
    </source>
</evidence>
<feature type="signal peptide" evidence="11">
    <location>
        <begin position="1"/>
        <end position="23"/>
    </location>
</feature>
<reference evidence="14 17" key="1">
    <citation type="submission" date="2018-05" db="EMBL/GenBank/DDBJ databases">
        <authorList>
            <consortium name="PulseNet: The National Subtyping Network for Foodborne Disease Surveillance"/>
            <person name="Tarr C.L."/>
            <person name="Trees E."/>
            <person name="Katz L.S."/>
            <person name="Carleton-Romer H.A."/>
            <person name="Stroika S."/>
            <person name="Kucerova Z."/>
            <person name="Roache K.F."/>
            <person name="Sabol A.L."/>
            <person name="Besser J."/>
            <person name="Gerner-Smidt P."/>
        </authorList>
    </citation>
    <scope>NUCLEOTIDE SEQUENCE</scope>
    <source>
        <strain evidence="14">2014D-0197</strain>
        <strain evidence="12 17">2016D-0221</strain>
        <strain evidence="15">D4313</strain>
        <strain evidence="13 16">PNUSAC001503</strain>
    </source>
</reference>
<dbReference type="InterPro" id="IPR003558">
    <property type="entry name" value="CDtoxinA/C"/>
</dbReference>
<keyword evidence="10" id="KW-0449">Lipoprotein</keyword>
<organism evidence="14">
    <name type="scientific">Campylobacter fetus</name>
    <dbReference type="NCBI Taxonomy" id="196"/>
    <lineage>
        <taxon>Bacteria</taxon>
        <taxon>Pseudomonadati</taxon>
        <taxon>Campylobacterota</taxon>
        <taxon>Epsilonproteobacteria</taxon>
        <taxon>Campylobacterales</taxon>
        <taxon>Campylobacteraceae</taxon>
        <taxon>Campylobacter</taxon>
    </lineage>
</organism>
<evidence type="ECO:0000256" key="6">
    <source>
        <dbReference type="ARBA" id="ARBA00023026"/>
    </source>
</evidence>
<evidence type="ECO:0000256" key="9">
    <source>
        <dbReference type="ARBA" id="ARBA00023237"/>
    </source>
</evidence>
<dbReference type="RefSeq" id="WP_002849490.1">
    <property type="nucleotide sequence ID" value="NZ_AABUZP020000005.1"/>
</dbReference>
<evidence type="ECO:0000256" key="2">
    <source>
        <dbReference type="ARBA" id="ARBA00016112"/>
    </source>
</evidence>
<gene>
    <name evidence="14" type="ORF">AAH17_04610</name>
    <name evidence="15" type="ORF">AAH24_01630</name>
    <name evidence="12" type="ORF">BVH53_00985</name>
    <name evidence="13" type="ORF">CX802_05105</name>
</gene>
<accession>A0A5L8JL03</accession>
<dbReference type="PROSITE" id="PS50231">
    <property type="entry name" value="RICIN_B_LECTIN"/>
    <property type="match status" value="1"/>
</dbReference>
<keyword evidence="9" id="KW-0998">Cell outer membrane</keyword>
<dbReference type="InterPro" id="IPR035992">
    <property type="entry name" value="Ricin_B-like_lectins"/>
</dbReference>
<keyword evidence="3" id="KW-0800">Toxin</keyword>
<dbReference type="CDD" id="cd23414">
    <property type="entry name" value="beta-trefoil_Ricin_CdtA"/>
    <property type="match status" value="1"/>
</dbReference>
<dbReference type="EMBL" id="AABTCC010000013">
    <property type="protein sequence ID" value="EAI8859215.1"/>
    <property type="molecule type" value="Genomic_DNA"/>
</dbReference>
<keyword evidence="7" id="KW-0472">Membrane</keyword>
<comment type="subcellular location">
    <subcellularLocation>
        <location evidence="1">Cell outer membrane</location>
        <topology evidence="1">Lipid-anchor</topology>
    </subcellularLocation>
</comment>
<evidence type="ECO:0000313" key="16">
    <source>
        <dbReference type="Proteomes" id="UP000535509"/>
    </source>
</evidence>
<name>A0A5L8JL03_CAMFE</name>
<dbReference type="Pfam" id="PF03498">
    <property type="entry name" value="CDtoxinA"/>
    <property type="match status" value="1"/>
</dbReference>
<dbReference type="InterPro" id="IPR015957">
    <property type="entry name" value="CDtoxinA"/>
</dbReference>
<keyword evidence="16" id="KW-1185">Reference proteome</keyword>
<keyword evidence="6" id="KW-0843">Virulence</keyword>
<evidence type="ECO:0000313" key="14">
    <source>
        <dbReference type="EMBL" id="EAK0452937.1"/>
    </source>
</evidence>
<dbReference type="Gene3D" id="2.80.10.50">
    <property type="match status" value="1"/>
</dbReference>
<evidence type="ECO:0000256" key="4">
    <source>
        <dbReference type="ARBA" id="ARBA00022729"/>
    </source>
</evidence>
<dbReference type="EMBL" id="AACCXM010000001">
    <property type="protein sequence ID" value="EAK0468074.1"/>
    <property type="molecule type" value="Genomic_DNA"/>
</dbReference>
<dbReference type="AlphaFoldDB" id="A0A5L8JL03"/>
<evidence type="ECO:0000256" key="11">
    <source>
        <dbReference type="SAM" id="SignalP"/>
    </source>
</evidence>
<dbReference type="GO" id="GO:0090729">
    <property type="term" value="F:toxin activity"/>
    <property type="evidence" value="ECO:0007669"/>
    <property type="project" value="UniProtKB-KW"/>
</dbReference>
<dbReference type="Proteomes" id="UP000535509">
    <property type="component" value="Unassembled WGS sequence"/>
</dbReference>
<dbReference type="PRINTS" id="PR01387">
    <property type="entry name" value="CDTOXINA"/>
</dbReference>
<dbReference type="GO" id="GO:0009279">
    <property type="term" value="C:cell outer membrane"/>
    <property type="evidence" value="ECO:0007669"/>
    <property type="project" value="UniProtKB-SubCell"/>
</dbReference>
<evidence type="ECO:0000256" key="7">
    <source>
        <dbReference type="ARBA" id="ARBA00023136"/>
    </source>
</evidence>
<feature type="chain" id="PRO_5044621714" description="Cytolethal distending toxin subunit A" evidence="11">
    <location>
        <begin position="24"/>
        <end position="205"/>
    </location>
</feature>